<organism evidence="6 7">
    <name type="scientific">Magnetospirillum moscoviense</name>
    <dbReference type="NCBI Taxonomy" id="1437059"/>
    <lineage>
        <taxon>Bacteria</taxon>
        <taxon>Pseudomonadati</taxon>
        <taxon>Pseudomonadota</taxon>
        <taxon>Alphaproteobacteria</taxon>
        <taxon>Rhodospirillales</taxon>
        <taxon>Rhodospirillaceae</taxon>
        <taxon>Magnetospirillum</taxon>
    </lineage>
</organism>
<dbReference type="Gene3D" id="3.30.450.290">
    <property type="match status" value="1"/>
</dbReference>
<dbReference type="InterPro" id="IPR000700">
    <property type="entry name" value="PAS-assoc_C"/>
</dbReference>
<dbReference type="PROSITE" id="PS50887">
    <property type="entry name" value="GGDEF"/>
    <property type="match status" value="1"/>
</dbReference>
<dbReference type="RefSeq" id="WP_068497455.1">
    <property type="nucleotide sequence ID" value="NZ_LWQU01000065.1"/>
</dbReference>
<evidence type="ECO:0000313" key="6">
    <source>
        <dbReference type="EMBL" id="OAN59534.1"/>
    </source>
</evidence>
<accession>A0A178MXV7</accession>
<dbReference type="InterPro" id="IPR035965">
    <property type="entry name" value="PAS-like_dom_sf"/>
</dbReference>
<evidence type="ECO:0000259" key="2">
    <source>
        <dbReference type="PROSITE" id="PS50112"/>
    </source>
</evidence>
<dbReference type="PANTHER" id="PTHR44757:SF2">
    <property type="entry name" value="BIOFILM ARCHITECTURE MAINTENANCE PROTEIN MBAA"/>
    <property type="match status" value="1"/>
</dbReference>
<dbReference type="PROSITE" id="PS50113">
    <property type="entry name" value="PAC"/>
    <property type="match status" value="1"/>
</dbReference>
<dbReference type="SMART" id="SM00091">
    <property type="entry name" value="PAS"/>
    <property type="match status" value="1"/>
</dbReference>
<dbReference type="EMBL" id="LWQU01000065">
    <property type="protein sequence ID" value="OAN59534.1"/>
    <property type="molecule type" value="Genomic_DNA"/>
</dbReference>
<dbReference type="InterPro" id="IPR001610">
    <property type="entry name" value="PAC"/>
</dbReference>
<evidence type="ECO:0000259" key="4">
    <source>
        <dbReference type="PROSITE" id="PS50883"/>
    </source>
</evidence>
<dbReference type="SUPFAM" id="SSF141868">
    <property type="entry name" value="EAL domain-like"/>
    <property type="match status" value="1"/>
</dbReference>
<gene>
    <name evidence="6" type="ORF">A6A05_07280</name>
</gene>
<evidence type="ECO:0000259" key="5">
    <source>
        <dbReference type="PROSITE" id="PS50887"/>
    </source>
</evidence>
<dbReference type="Pfam" id="PF00563">
    <property type="entry name" value="EAL"/>
    <property type="match status" value="1"/>
</dbReference>
<dbReference type="Gene3D" id="3.30.450.20">
    <property type="entry name" value="PAS domain"/>
    <property type="match status" value="1"/>
</dbReference>
<name>A0A178MXV7_9PROT</name>
<comment type="caution">
    <text evidence="6">The sequence shown here is derived from an EMBL/GenBank/DDBJ whole genome shotgun (WGS) entry which is preliminary data.</text>
</comment>
<protein>
    <submittedName>
        <fullName evidence="6">Signal transduction protein</fullName>
    </submittedName>
</protein>
<reference evidence="6 7" key="1">
    <citation type="submission" date="2016-04" db="EMBL/GenBank/DDBJ databases">
        <title>Draft genome sequence of freshwater magnetotactic bacteria Magnetospirillum marisnigri SP-1 and Magnetospirillum moscoviense BB-1.</title>
        <authorList>
            <person name="Koziaeva V."/>
            <person name="Dziuba M.V."/>
            <person name="Ivanov T.M."/>
            <person name="Kuznetsov B."/>
            <person name="Grouzdev D.S."/>
        </authorList>
    </citation>
    <scope>NUCLEOTIDE SEQUENCE [LARGE SCALE GENOMIC DNA]</scope>
    <source>
        <strain evidence="6 7">BB-1</strain>
    </source>
</reference>
<dbReference type="CDD" id="cd01948">
    <property type="entry name" value="EAL"/>
    <property type="match status" value="1"/>
</dbReference>
<keyword evidence="1" id="KW-1133">Transmembrane helix</keyword>
<dbReference type="Gene3D" id="3.20.20.450">
    <property type="entry name" value="EAL domain"/>
    <property type="match status" value="1"/>
</dbReference>
<dbReference type="PROSITE" id="PS50112">
    <property type="entry name" value="PAS"/>
    <property type="match status" value="1"/>
</dbReference>
<feature type="transmembrane region" description="Helical" evidence="1">
    <location>
        <begin position="20"/>
        <end position="39"/>
    </location>
</feature>
<feature type="domain" description="GGDEF" evidence="5">
    <location>
        <begin position="416"/>
        <end position="549"/>
    </location>
</feature>
<dbReference type="Pfam" id="PF00990">
    <property type="entry name" value="GGDEF"/>
    <property type="match status" value="1"/>
</dbReference>
<dbReference type="Pfam" id="PF11845">
    <property type="entry name" value="Tll0287-like"/>
    <property type="match status" value="1"/>
</dbReference>
<dbReference type="GO" id="GO:0003824">
    <property type="term" value="F:catalytic activity"/>
    <property type="evidence" value="ECO:0007669"/>
    <property type="project" value="UniProtKB-ARBA"/>
</dbReference>
<evidence type="ECO:0000313" key="7">
    <source>
        <dbReference type="Proteomes" id="UP000078543"/>
    </source>
</evidence>
<dbReference type="PANTHER" id="PTHR44757">
    <property type="entry name" value="DIGUANYLATE CYCLASE DGCP"/>
    <property type="match status" value="1"/>
</dbReference>
<feature type="domain" description="PAS" evidence="2">
    <location>
        <begin position="258"/>
        <end position="315"/>
    </location>
</feature>
<dbReference type="InterPro" id="IPR021796">
    <property type="entry name" value="Tll0287-like_dom"/>
</dbReference>
<dbReference type="SMART" id="SM00267">
    <property type="entry name" value="GGDEF"/>
    <property type="match status" value="1"/>
</dbReference>
<dbReference type="FunFam" id="3.30.70.270:FF:000001">
    <property type="entry name" value="Diguanylate cyclase domain protein"/>
    <property type="match status" value="1"/>
</dbReference>
<dbReference type="InterPro" id="IPR000014">
    <property type="entry name" value="PAS"/>
</dbReference>
<dbReference type="SUPFAM" id="SSF55073">
    <property type="entry name" value="Nucleotide cyclase"/>
    <property type="match status" value="1"/>
</dbReference>
<dbReference type="InterPro" id="IPR035919">
    <property type="entry name" value="EAL_sf"/>
</dbReference>
<dbReference type="Proteomes" id="UP000078543">
    <property type="component" value="Unassembled WGS sequence"/>
</dbReference>
<feature type="domain" description="EAL" evidence="4">
    <location>
        <begin position="558"/>
        <end position="811"/>
    </location>
</feature>
<dbReference type="PROSITE" id="PS50883">
    <property type="entry name" value="EAL"/>
    <property type="match status" value="1"/>
</dbReference>
<dbReference type="NCBIfam" id="TIGR00229">
    <property type="entry name" value="sensory_box"/>
    <property type="match status" value="1"/>
</dbReference>
<dbReference type="InterPro" id="IPR043128">
    <property type="entry name" value="Rev_trsase/Diguanyl_cyclase"/>
</dbReference>
<dbReference type="Gene3D" id="3.30.70.270">
    <property type="match status" value="1"/>
</dbReference>
<evidence type="ECO:0000256" key="1">
    <source>
        <dbReference type="SAM" id="Phobius"/>
    </source>
</evidence>
<dbReference type="NCBIfam" id="TIGR00254">
    <property type="entry name" value="GGDEF"/>
    <property type="match status" value="1"/>
</dbReference>
<dbReference type="InterPro" id="IPR001633">
    <property type="entry name" value="EAL_dom"/>
</dbReference>
<dbReference type="InterPro" id="IPR029787">
    <property type="entry name" value="Nucleotide_cyclase"/>
</dbReference>
<proteinExistence type="predicted"/>
<sequence>MPHRSENHEHASRRQVWRYAALLALLWTVLAGISLLWNIDRQHDVSLQLALNTARDAFKKDQAYRQWASEHGGVYVEPTEKTPPSPWMAHLPDRDLETTDGRKLTLMNPAYMLREMMQDFGHLYGIKGRIVGIVYLNPNNKADPWEAEAINRFSAGQAQEVVEVSAIDGDQYMRLVRPMIMQESCQKCHGHLGFPNGSVRGAVSVSVPMAPYAAAETAAHGAIAATHSGVWLVGLLGIGWGGRRAAARLGERARSAAEARLAAQMFSNALEAMVITNADGTILRINPAFTQLTGYDADEAVGHKANLLRSYHHDDAFYAGMWQSLIEKGHWQGEIMNRRKDGSIFAAWETIAAVAEPDTDRPRHFVASFRDITEQLEAQKHIQHLAHFDPLTDLPNRALFHDRLTHALAFAARDDRKLAVLFVDLDGFKKVNDTLGHRAGDELLIEVARRLRSSVRGADTVSRLGGDEFALILERVVDSEDAVMVAEKLLNALQAPIVLNGRDIFVGASIGIGFYPDDGEDSASLLQHADTAMYQAKAEGKGRFRFYSSDMTQRQERRLELEAGLRTAIADRVFQVYYQPKQSLKHGSVAGFEALVRWPHPELGLISPADFVPLAEELGLITQIDMLVLEQACAMGKACLEAGHRVTMAVNLSSLDLKSLELVESIRSVIDASGFPAEMIILEITESFAMELGSGGIEALERLAALGVSLAIDDFGTGYSSLSYLKQLPVGSVKIDRSFVRDIGTDSRDTMLVQTIVGLAHSLDLSVVAEGVEMTSQRSILRDQECDEAQGYLISRPMPAGDVLAFLQAEEMANS</sequence>
<keyword evidence="1" id="KW-0812">Transmembrane</keyword>
<dbReference type="InterPro" id="IPR052155">
    <property type="entry name" value="Biofilm_reg_signaling"/>
</dbReference>
<dbReference type="InterPro" id="IPR000160">
    <property type="entry name" value="GGDEF_dom"/>
</dbReference>
<dbReference type="SUPFAM" id="SSF55785">
    <property type="entry name" value="PYP-like sensor domain (PAS domain)"/>
    <property type="match status" value="1"/>
</dbReference>
<evidence type="ECO:0000259" key="3">
    <source>
        <dbReference type="PROSITE" id="PS50113"/>
    </source>
</evidence>
<dbReference type="CDD" id="cd00130">
    <property type="entry name" value="PAS"/>
    <property type="match status" value="1"/>
</dbReference>
<dbReference type="AlphaFoldDB" id="A0A178MXV7"/>
<dbReference type="OrthoDB" id="9793210at2"/>
<dbReference type="STRING" id="1437059.A6A05_07280"/>
<dbReference type="SMART" id="SM00052">
    <property type="entry name" value="EAL"/>
    <property type="match status" value="1"/>
</dbReference>
<dbReference type="Pfam" id="PF13426">
    <property type="entry name" value="PAS_9"/>
    <property type="match status" value="1"/>
</dbReference>
<dbReference type="SMART" id="SM00086">
    <property type="entry name" value="PAC"/>
    <property type="match status" value="1"/>
</dbReference>
<dbReference type="CDD" id="cd01949">
    <property type="entry name" value="GGDEF"/>
    <property type="match status" value="1"/>
</dbReference>
<feature type="domain" description="PAC" evidence="3">
    <location>
        <begin position="331"/>
        <end position="384"/>
    </location>
</feature>
<keyword evidence="7" id="KW-1185">Reference proteome</keyword>
<keyword evidence="1" id="KW-0472">Membrane</keyword>